<dbReference type="Pfam" id="PF05769">
    <property type="entry name" value="SIKE"/>
    <property type="match status" value="1"/>
</dbReference>
<organism evidence="7">
    <name type="scientific">Haemonchus placei</name>
    <name type="common">Barber's pole worm</name>
    <dbReference type="NCBI Taxonomy" id="6290"/>
    <lineage>
        <taxon>Eukaryota</taxon>
        <taxon>Metazoa</taxon>
        <taxon>Ecdysozoa</taxon>
        <taxon>Nematoda</taxon>
        <taxon>Chromadorea</taxon>
        <taxon>Rhabditida</taxon>
        <taxon>Rhabditina</taxon>
        <taxon>Rhabditomorpha</taxon>
        <taxon>Strongyloidea</taxon>
        <taxon>Trichostrongylidae</taxon>
        <taxon>Haemonchus</taxon>
    </lineage>
</organism>
<evidence type="ECO:0000313" key="5">
    <source>
        <dbReference type="EMBL" id="VDO21786.1"/>
    </source>
</evidence>
<dbReference type="Proteomes" id="UP000268014">
    <property type="component" value="Unassembled WGS sequence"/>
</dbReference>
<keyword evidence="6" id="KW-1185">Reference proteome</keyword>
<accession>A0A0N4W2A7</accession>
<evidence type="ECO:0000313" key="6">
    <source>
        <dbReference type="Proteomes" id="UP000268014"/>
    </source>
</evidence>
<evidence type="ECO:0000313" key="7">
    <source>
        <dbReference type="WBParaSite" id="HPLM_0000383701-mRNA-1"/>
    </source>
</evidence>
<evidence type="ECO:0000256" key="2">
    <source>
        <dbReference type="ARBA" id="ARBA00023054"/>
    </source>
</evidence>
<evidence type="ECO:0000256" key="3">
    <source>
        <dbReference type="SAM" id="Coils"/>
    </source>
</evidence>
<feature type="region of interest" description="Disordered" evidence="4">
    <location>
        <begin position="211"/>
        <end position="259"/>
    </location>
</feature>
<dbReference type="InterPro" id="IPR008555">
    <property type="entry name" value="SIKE"/>
</dbReference>
<feature type="coiled-coil region" evidence="3">
    <location>
        <begin position="82"/>
        <end position="113"/>
    </location>
</feature>
<sequence>MCQKVRVFFVENDAYVDFDHAMAHLITPVDIPGIVKDFQRIVVDLKESDKINRSLSYAHRVADVIQRRCGDAAVRHIPGQDIEEHKKNRNRQLRDLDNENRQLRQLYEDSQWTLHLVMEAHRRLMEATFGKDNDLASTRKQNEEEEENTKQEFYVNAARMTKAVHDIFEHEKEMSDKIQKRVEELRVENDILRCILDSESGADIQSIYDRLENKTPKHSPRSSQDDFGRYAHGDGASRDRDEEATPRKKASVILNPSMN</sequence>
<proteinExistence type="inferred from homology"/>
<reference evidence="7" key="1">
    <citation type="submission" date="2017-02" db="UniProtKB">
        <authorList>
            <consortium name="WormBaseParasite"/>
        </authorList>
    </citation>
    <scope>IDENTIFICATION</scope>
</reference>
<comment type="similarity">
    <text evidence="1">Belongs to the SIKE family.</text>
</comment>
<name>A0A0N4W2A7_HAEPC</name>
<dbReference type="PANTHER" id="PTHR12186">
    <property type="entry name" value="SIKE FAMILY MEMBER"/>
    <property type="match status" value="1"/>
</dbReference>
<keyword evidence="2 3" id="KW-0175">Coiled coil</keyword>
<dbReference type="AlphaFoldDB" id="A0A0N4W2A7"/>
<protein>
    <submittedName>
        <fullName evidence="7">FGFR1 oncogene partner 2 homolog</fullName>
    </submittedName>
</protein>
<gene>
    <name evidence="5" type="ORF">HPLM_LOCUS3829</name>
</gene>
<evidence type="ECO:0000256" key="4">
    <source>
        <dbReference type="SAM" id="MobiDB-lite"/>
    </source>
</evidence>
<dbReference type="OrthoDB" id="21214at2759"/>
<feature type="compositionally biased region" description="Basic and acidic residues" evidence="4">
    <location>
        <begin position="223"/>
        <end position="246"/>
    </location>
</feature>
<dbReference type="EMBL" id="UZAF01016150">
    <property type="protein sequence ID" value="VDO21786.1"/>
    <property type="molecule type" value="Genomic_DNA"/>
</dbReference>
<dbReference type="PANTHER" id="PTHR12186:SF2">
    <property type="entry name" value="FGFR1 ONCOGENE PARTNER 2 HOMOLOG"/>
    <property type="match status" value="1"/>
</dbReference>
<dbReference type="WBParaSite" id="HPLM_0000383701-mRNA-1">
    <property type="protein sequence ID" value="HPLM_0000383701-mRNA-1"/>
    <property type="gene ID" value="HPLM_0000383701"/>
</dbReference>
<reference evidence="5 6" key="2">
    <citation type="submission" date="2018-11" db="EMBL/GenBank/DDBJ databases">
        <authorList>
            <consortium name="Pathogen Informatics"/>
        </authorList>
    </citation>
    <scope>NUCLEOTIDE SEQUENCE [LARGE SCALE GENOMIC DNA]</scope>
    <source>
        <strain evidence="5 6">MHpl1</strain>
    </source>
</reference>
<evidence type="ECO:0000256" key="1">
    <source>
        <dbReference type="ARBA" id="ARBA00005537"/>
    </source>
</evidence>
<dbReference type="OMA" id="QWTLHLV"/>